<dbReference type="PANTHER" id="PTHR24421:SF10">
    <property type="entry name" value="NITRATE_NITRITE SENSOR PROTEIN NARQ"/>
    <property type="match status" value="1"/>
</dbReference>
<dbReference type="Proteomes" id="UP000281726">
    <property type="component" value="Unassembled WGS sequence"/>
</dbReference>
<evidence type="ECO:0000256" key="7">
    <source>
        <dbReference type="ARBA" id="ARBA00022840"/>
    </source>
</evidence>
<evidence type="ECO:0000259" key="10">
    <source>
        <dbReference type="SMART" id="SM00387"/>
    </source>
</evidence>
<keyword evidence="5" id="KW-0547">Nucleotide-binding</keyword>
<dbReference type="Gene3D" id="1.20.5.1930">
    <property type="match status" value="1"/>
</dbReference>
<evidence type="ECO:0000256" key="6">
    <source>
        <dbReference type="ARBA" id="ARBA00022777"/>
    </source>
</evidence>
<dbReference type="GO" id="GO:0046983">
    <property type="term" value="F:protein dimerization activity"/>
    <property type="evidence" value="ECO:0007669"/>
    <property type="project" value="InterPro"/>
</dbReference>
<dbReference type="SMART" id="SM00387">
    <property type="entry name" value="HATPase_c"/>
    <property type="match status" value="1"/>
</dbReference>
<keyword evidence="7" id="KW-0067">ATP-binding</keyword>
<keyword evidence="8" id="KW-0902">Two-component regulatory system</keyword>
<dbReference type="InterPro" id="IPR003594">
    <property type="entry name" value="HATPase_dom"/>
</dbReference>
<keyword evidence="6 11" id="KW-0418">Kinase</keyword>
<gene>
    <name evidence="11" type="ORF">D7223_14115</name>
</gene>
<dbReference type="CDD" id="cd16917">
    <property type="entry name" value="HATPase_UhpB-NarQ-NarX-like"/>
    <property type="match status" value="1"/>
</dbReference>
<evidence type="ECO:0000256" key="5">
    <source>
        <dbReference type="ARBA" id="ARBA00022741"/>
    </source>
</evidence>
<feature type="transmembrane region" description="Helical" evidence="9">
    <location>
        <begin position="17"/>
        <end position="37"/>
    </location>
</feature>
<evidence type="ECO:0000256" key="9">
    <source>
        <dbReference type="SAM" id="Phobius"/>
    </source>
</evidence>
<dbReference type="RefSeq" id="WP_120728822.1">
    <property type="nucleotide sequence ID" value="NZ_RBAK01000004.1"/>
</dbReference>
<keyword evidence="9" id="KW-0812">Transmembrane</keyword>
<accession>A0A3A9ZHI2</accession>
<evidence type="ECO:0000256" key="3">
    <source>
        <dbReference type="ARBA" id="ARBA00022553"/>
    </source>
</evidence>
<evidence type="ECO:0000313" key="12">
    <source>
        <dbReference type="Proteomes" id="UP000281726"/>
    </source>
</evidence>
<feature type="transmembrane region" description="Helical" evidence="9">
    <location>
        <begin position="141"/>
        <end position="158"/>
    </location>
</feature>
<dbReference type="Pfam" id="PF02518">
    <property type="entry name" value="HATPase_c"/>
    <property type="match status" value="1"/>
</dbReference>
<name>A0A3A9ZHI2_9ACTN</name>
<dbReference type="OrthoDB" id="4195281at2"/>
<keyword evidence="12" id="KW-1185">Reference proteome</keyword>
<sequence length="400" mass="42308">MTAHPSADERQSIRSGWLVDLLVAGAGGAAITVHTSVATEPTSHSSSLAAYAFGVVLGGLLLVRRRWPTGVLVGSLLAVVVYNLTDLPSVSPTWPLLVPLYTVARTGRMLLAGLVGGSMLAVSVGWIAWTERRPLEALDGALREAVLLALVLALATATRNRERWARELRARLRVEQEQRDRELDRRLISERLDIARELHDVTAHALAVVGIQAGLARELMHDDPEAAQEALDTARRVNVEAIGELQAAVRVLRTGDESTGPSLAPTPGVAQLPALVDRAVSSGLHVELVQTGAHRTVAPAVGLTLYRIVQESLTNVLRHAAATRATVELEHTGGNVRLRVTDDGRGPTATYGEGHGLAGMRERATSVGGTFAAGPGERGGFVVDAWLPGAYPPPSPAASS</sequence>
<dbReference type="InterPro" id="IPR036890">
    <property type="entry name" value="HATPase_C_sf"/>
</dbReference>
<keyword evidence="4" id="KW-0808">Transferase</keyword>
<organism evidence="11 12">
    <name type="scientific">Micromonospora endolithica</name>
    <dbReference type="NCBI Taxonomy" id="230091"/>
    <lineage>
        <taxon>Bacteria</taxon>
        <taxon>Bacillati</taxon>
        <taxon>Actinomycetota</taxon>
        <taxon>Actinomycetes</taxon>
        <taxon>Micromonosporales</taxon>
        <taxon>Micromonosporaceae</taxon>
        <taxon>Micromonospora</taxon>
    </lineage>
</organism>
<evidence type="ECO:0000313" key="11">
    <source>
        <dbReference type="EMBL" id="RKN47861.1"/>
    </source>
</evidence>
<feature type="transmembrane region" description="Helical" evidence="9">
    <location>
        <begin position="70"/>
        <end position="90"/>
    </location>
</feature>
<reference evidence="11 12" key="1">
    <citation type="journal article" date="2004" name="Syst. Appl. Microbiol.">
        <title>Cryptoendolithic actinomycetes from antarctic sandstone rock samples: Micromonospora endolithica sp. nov. and two isolates related to Micromonospora coerulea Jensen 1932.</title>
        <authorList>
            <person name="Hirsch P."/>
            <person name="Mevs U."/>
            <person name="Kroppenstedt R.M."/>
            <person name="Schumann P."/>
            <person name="Stackebrandt E."/>
        </authorList>
    </citation>
    <scope>NUCLEOTIDE SEQUENCE [LARGE SCALE GENOMIC DNA]</scope>
    <source>
        <strain evidence="11 12">JCM 12677</strain>
    </source>
</reference>
<dbReference type="InterPro" id="IPR011712">
    <property type="entry name" value="Sig_transdc_His_kin_sub3_dim/P"/>
</dbReference>
<dbReference type="Gene3D" id="3.30.565.10">
    <property type="entry name" value="Histidine kinase-like ATPase, C-terminal domain"/>
    <property type="match status" value="1"/>
</dbReference>
<dbReference type="GO" id="GO:0000155">
    <property type="term" value="F:phosphorelay sensor kinase activity"/>
    <property type="evidence" value="ECO:0007669"/>
    <property type="project" value="InterPro"/>
</dbReference>
<dbReference type="InterPro" id="IPR050482">
    <property type="entry name" value="Sensor_HK_TwoCompSys"/>
</dbReference>
<evidence type="ECO:0000256" key="2">
    <source>
        <dbReference type="ARBA" id="ARBA00012438"/>
    </source>
</evidence>
<dbReference type="GO" id="GO:0016020">
    <property type="term" value="C:membrane"/>
    <property type="evidence" value="ECO:0007669"/>
    <property type="project" value="InterPro"/>
</dbReference>
<feature type="domain" description="Histidine kinase/HSP90-like ATPase" evidence="10">
    <location>
        <begin position="300"/>
        <end position="391"/>
    </location>
</feature>
<keyword evidence="9" id="KW-1133">Transmembrane helix</keyword>
<dbReference type="PANTHER" id="PTHR24421">
    <property type="entry name" value="NITRATE/NITRITE SENSOR PROTEIN NARX-RELATED"/>
    <property type="match status" value="1"/>
</dbReference>
<dbReference type="EMBL" id="RBAK01000004">
    <property type="protein sequence ID" value="RKN47861.1"/>
    <property type="molecule type" value="Genomic_DNA"/>
</dbReference>
<dbReference type="EC" id="2.7.13.3" evidence="2"/>
<dbReference type="GO" id="GO:0005524">
    <property type="term" value="F:ATP binding"/>
    <property type="evidence" value="ECO:0007669"/>
    <property type="project" value="UniProtKB-KW"/>
</dbReference>
<dbReference type="AlphaFoldDB" id="A0A3A9ZHI2"/>
<comment type="caution">
    <text evidence="11">The sequence shown here is derived from an EMBL/GenBank/DDBJ whole genome shotgun (WGS) entry which is preliminary data.</text>
</comment>
<keyword evidence="9" id="KW-0472">Membrane</keyword>
<dbReference type="SUPFAM" id="SSF55874">
    <property type="entry name" value="ATPase domain of HSP90 chaperone/DNA topoisomerase II/histidine kinase"/>
    <property type="match status" value="1"/>
</dbReference>
<feature type="transmembrane region" description="Helical" evidence="9">
    <location>
        <begin position="110"/>
        <end position="129"/>
    </location>
</feature>
<keyword evidence="3" id="KW-0597">Phosphoprotein</keyword>
<protein>
    <recommendedName>
        <fullName evidence="2">histidine kinase</fullName>
        <ecNumber evidence="2">2.7.13.3</ecNumber>
    </recommendedName>
</protein>
<evidence type="ECO:0000256" key="8">
    <source>
        <dbReference type="ARBA" id="ARBA00023012"/>
    </source>
</evidence>
<evidence type="ECO:0000256" key="1">
    <source>
        <dbReference type="ARBA" id="ARBA00000085"/>
    </source>
</evidence>
<proteinExistence type="predicted"/>
<dbReference type="Pfam" id="PF07730">
    <property type="entry name" value="HisKA_3"/>
    <property type="match status" value="1"/>
</dbReference>
<feature type="transmembrane region" description="Helical" evidence="9">
    <location>
        <begin position="43"/>
        <end position="63"/>
    </location>
</feature>
<evidence type="ECO:0000256" key="4">
    <source>
        <dbReference type="ARBA" id="ARBA00022679"/>
    </source>
</evidence>
<comment type="catalytic activity">
    <reaction evidence="1">
        <text>ATP + protein L-histidine = ADP + protein N-phospho-L-histidine.</text>
        <dbReference type="EC" id="2.7.13.3"/>
    </reaction>
</comment>